<gene>
    <name evidence="1" type="ordered locus">Phep_1003</name>
</gene>
<dbReference type="Proteomes" id="UP000000852">
    <property type="component" value="Chromosome"/>
</dbReference>
<sequence length="103" mass="11693">MTVTVLPIIEPDTKPAAPLAKVMNERLTRFARALQEVHLKRLESAEPLFEDVVVYISYNSKYSIRWKIVNDVPANIEAEVANECAKLGYIKWRTTAFGVIDKS</sequence>
<dbReference type="HOGENOM" id="CLU_2288853_0_0_10"/>
<accession>C6Y311</accession>
<protein>
    <submittedName>
        <fullName evidence="1">Uncharacterized protein</fullName>
    </submittedName>
</protein>
<keyword evidence="2" id="KW-1185">Reference proteome</keyword>
<dbReference type="eggNOG" id="ENOG5034C3U">
    <property type="taxonomic scope" value="Bacteria"/>
</dbReference>
<evidence type="ECO:0000313" key="2">
    <source>
        <dbReference type="Proteomes" id="UP000000852"/>
    </source>
</evidence>
<dbReference type="EMBL" id="CP001681">
    <property type="protein sequence ID" value="ACU03224.1"/>
    <property type="molecule type" value="Genomic_DNA"/>
</dbReference>
<dbReference type="OrthoDB" id="766726at2"/>
<dbReference type="AlphaFoldDB" id="C6Y311"/>
<dbReference type="KEGG" id="phe:Phep_1003"/>
<proteinExistence type="predicted"/>
<organism evidence="1 2">
    <name type="scientific">Pedobacter heparinus (strain ATCC 13125 / DSM 2366 / CIP 104194 / JCM 7457 / NBRC 12017 / NCIMB 9290 / NRRL B-14731 / HIM 762-3)</name>
    <dbReference type="NCBI Taxonomy" id="485917"/>
    <lineage>
        <taxon>Bacteria</taxon>
        <taxon>Pseudomonadati</taxon>
        <taxon>Bacteroidota</taxon>
        <taxon>Sphingobacteriia</taxon>
        <taxon>Sphingobacteriales</taxon>
        <taxon>Sphingobacteriaceae</taxon>
        <taxon>Pedobacter</taxon>
    </lineage>
</organism>
<name>C6Y311_PEDHD</name>
<dbReference type="STRING" id="485917.Phep_1003"/>
<evidence type="ECO:0000313" key="1">
    <source>
        <dbReference type="EMBL" id="ACU03224.1"/>
    </source>
</evidence>
<reference evidence="1 2" key="1">
    <citation type="journal article" date="2009" name="Stand. Genomic Sci.">
        <title>Complete genome sequence of Pedobacter heparinus type strain (HIM 762-3).</title>
        <authorList>
            <person name="Han C."/>
            <person name="Spring S."/>
            <person name="Lapidus A."/>
            <person name="Del Rio T.G."/>
            <person name="Tice H."/>
            <person name="Copeland A."/>
            <person name="Cheng J.F."/>
            <person name="Lucas S."/>
            <person name="Chen F."/>
            <person name="Nolan M."/>
            <person name="Bruce D."/>
            <person name="Goodwin L."/>
            <person name="Pitluck S."/>
            <person name="Ivanova N."/>
            <person name="Mavromatis K."/>
            <person name="Mikhailova N."/>
            <person name="Pati A."/>
            <person name="Chen A."/>
            <person name="Palaniappan K."/>
            <person name="Land M."/>
            <person name="Hauser L."/>
            <person name="Chang Y.J."/>
            <person name="Jeffries C.C."/>
            <person name="Saunders E."/>
            <person name="Chertkov O."/>
            <person name="Brettin T."/>
            <person name="Goker M."/>
            <person name="Rohde M."/>
            <person name="Bristow J."/>
            <person name="Eisen J.A."/>
            <person name="Markowitz V."/>
            <person name="Hugenholtz P."/>
            <person name="Kyrpides N.C."/>
            <person name="Klenk H.P."/>
            <person name="Detter J.C."/>
        </authorList>
    </citation>
    <scope>NUCLEOTIDE SEQUENCE [LARGE SCALE GENOMIC DNA]</scope>
    <source>
        <strain evidence="2">ATCC 13125 / DSM 2366 / CIP 104194 / JCM 7457 / NBRC 12017 / NCIMB 9290 / NRRL B-14731 / HIM 762-3</strain>
    </source>
</reference>
<dbReference type="RefSeq" id="WP_012781168.1">
    <property type="nucleotide sequence ID" value="NC_013061.1"/>
</dbReference>